<dbReference type="RefSeq" id="XP_007520589.1">
    <property type="nucleotide sequence ID" value="XM_007520527.2"/>
</dbReference>
<dbReference type="STRING" id="9365.ENSEEUP00000011542"/>
<evidence type="ECO:0000313" key="5">
    <source>
        <dbReference type="Proteomes" id="UP001652624"/>
    </source>
</evidence>
<evidence type="ECO:0000256" key="1">
    <source>
        <dbReference type="ARBA" id="ARBA00009552"/>
    </source>
</evidence>
<proteinExistence type="inferred from homology"/>
<dbReference type="PANTHER" id="PTHR14224">
    <property type="entry name" value="SIMILAR TO PREFERENTIALLY EXPRESSED ANTIGEN IN MELANOMA-LIKE 3"/>
    <property type="match status" value="1"/>
</dbReference>
<sequence length="509" mass="55092">MSSLRALSAAALVSQPEQALQALDNVVYSLYPLLFKASYQLEQPELVATLLERWPLPEFRLDSLLGPSPEQPQDLRDRACRVCLQACMQGLADNVRGGGPGWLRVADLTGLRDVQLQCCPCGQPLGRWGRTELLAKTCSGLQVGLPVAGRPIQVCTDLFVTDGNFEVVVGALSLGDKVPLRLQCVSLRADSLAPAQLLQVLSLVGPGGLRRLEVVHNVRLHAGHVQRLLALGLPQLTALTLPAKAFDPPPSSSPAPGGRDPLLCSIAQELSHMSQLTELSMAFSTLTGRIQTLLSPLQTPLRALDLANCALSHTDMAFLASCAHAAHLEVLDLSGHSLFHLFPASFSRLLGRAAPTLRVLTLEECGLEDGHVGMLVAALGPCCRLQELRFLGNPLSARALGHLFSALAELPQLRSVEFPVPKDCFAEGTAYPQDEMALSRFDRERYATIARDLRAVLLQAGREDIQVSTPLLGSFDPDIQETSHELGVFLLQAFKTALEKFSRALKQME</sequence>
<dbReference type="FunCoup" id="A0A1S2ZK44">
    <property type="interactions" value="71"/>
</dbReference>
<dbReference type="PANTHER" id="PTHR14224:SF27">
    <property type="entry name" value="LEUCINE-RICH REPEAT-CONTAINING PROTEIN 14B"/>
    <property type="match status" value="1"/>
</dbReference>
<dbReference type="CTD" id="389257"/>
<dbReference type="GO" id="GO:0005737">
    <property type="term" value="C:cytoplasm"/>
    <property type="evidence" value="ECO:0007669"/>
    <property type="project" value="TreeGrafter"/>
</dbReference>
<dbReference type="GeneID" id="103111253"/>
<dbReference type="AlphaFoldDB" id="A0A1S2ZK44"/>
<dbReference type="Gene3D" id="3.80.10.10">
    <property type="entry name" value="Ribonuclease Inhibitor"/>
    <property type="match status" value="1"/>
</dbReference>
<gene>
    <name evidence="6" type="primary">LRRC14B</name>
</gene>
<dbReference type="InterPro" id="IPR050694">
    <property type="entry name" value="LRRC14/PRAME"/>
</dbReference>
<keyword evidence="5" id="KW-1185">Reference proteome</keyword>
<dbReference type="OrthoDB" id="8875973at2759"/>
<organism evidence="5 6">
    <name type="scientific">Erinaceus europaeus</name>
    <name type="common">Western European hedgehog</name>
    <dbReference type="NCBI Taxonomy" id="9365"/>
    <lineage>
        <taxon>Eukaryota</taxon>
        <taxon>Metazoa</taxon>
        <taxon>Chordata</taxon>
        <taxon>Craniata</taxon>
        <taxon>Vertebrata</taxon>
        <taxon>Euteleostomi</taxon>
        <taxon>Mammalia</taxon>
        <taxon>Eutheria</taxon>
        <taxon>Laurasiatheria</taxon>
        <taxon>Eulipotyphla</taxon>
        <taxon>Erinaceidae</taxon>
        <taxon>Erinaceinae</taxon>
        <taxon>Erinaceus</taxon>
    </lineage>
</organism>
<dbReference type="FunFam" id="3.80.10.10:FF:000313">
    <property type="entry name" value="Leucine rich repeat containing 14B"/>
    <property type="match status" value="1"/>
</dbReference>
<evidence type="ECO:0000256" key="4">
    <source>
        <dbReference type="ARBA" id="ARBA00067566"/>
    </source>
</evidence>
<evidence type="ECO:0000313" key="6">
    <source>
        <dbReference type="RefSeq" id="XP_007520589.1"/>
    </source>
</evidence>
<dbReference type="SUPFAM" id="SSF52047">
    <property type="entry name" value="RNI-like"/>
    <property type="match status" value="1"/>
</dbReference>
<dbReference type="InParanoid" id="A0A1S2ZK44"/>
<evidence type="ECO:0000256" key="2">
    <source>
        <dbReference type="ARBA" id="ARBA00022614"/>
    </source>
</evidence>
<dbReference type="Proteomes" id="UP001652624">
    <property type="component" value="Chromosome 5"/>
</dbReference>
<name>A0A1S2ZK44_ERIEU</name>
<dbReference type="InterPro" id="IPR032675">
    <property type="entry name" value="LRR_dom_sf"/>
</dbReference>
<accession>A0A1S2ZK44</accession>
<reference evidence="6" key="1">
    <citation type="submission" date="2025-08" db="UniProtKB">
        <authorList>
            <consortium name="RefSeq"/>
        </authorList>
    </citation>
    <scope>IDENTIFICATION</scope>
</reference>
<keyword evidence="3" id="KW-0677">Repeat</keyword>
<protein>
    <recommendedName>
        <fullName evidence="4">Leucine-rich repeat-containing protein 14B</fullName>
    </recommendedName>
</protein>
<dbReference type="eggNOG" id="ENOG502QWSJ">
    <property type="taxonomic scope" value="Eukaryota"/>
</dbReference>
<evidence type="ECO:0000256" key="3">
    <source>
        <dbReference type="ARBA" id="ARBA00022737"/>
    </source>
</evidence>
<comment type="similarity">
    <text evidence="1">Belongs to the PRAME family. LRRC14 subfamily.</text>
</comment>
<keyword evidence="2" id="KW-0433">Leucine-rich repeat</keyword>